<proteinExistence type="predicted"/>
<dbReference type="Gene3D" id="3.60.21.10">
    <property type="match status" value="1"/>
</dbReference>
<evidence type="ECO:0000259" key="3">
    <source>
        <dbReference type="Pfam" id="PF00149"/>
    </source>
</evidence>
<dbReference type="CDD" id="cd00839">
    <property type="entry name" value="MPP_PAPs"/>
    <property type="match status" value="1"/>
</dbReference>
<keyword evidence="1" id="KW-0325">Glycoprotein</keyword>
<reference evidence="5" key="1">
    <citation type="submission" date="2023-01" db="EMBL/GenBank/DDBJ databases">
        <title>Metagenome sequencing of chrysophaentin producing Chrysophaeum taylorii.</title>
        <authorList>
            <person name="Davison J."/>
            <person name="Bewley C."/>
        </authorList>
    </citation>
    <scope>NUCLEOTIDE SEQUENCE</scope>
    <source>
        <strain evidence="5">NIES-1699</strain>
    </source>
</reference>
<feature type="domain" description="Calcineurin-like phosphoesterase" evidence="3">
    <location>
        <begin position="246"/>
        <end position="463"/>
    </location>
</feature>
<dbReference type="EMBL" id="JAQMWT010000314">
    <property type="protein sequence ID" value="KAJ8605507.1"/>
    <property type="molecule type" value="Genomic_DNA"/>
</dbReference>
<dbReference type="InterPro" id="IPR029052">
    <property type="entry name" value="Metallo-depent_PP-like"/>
</dbReference>
<dbReference type="Pfam" id="PF00149">
    <property type="entry name" value="Metallophos"/>
    <property type="match status" value="1"/>
</dbReference>
<evidence type="ECO:0000256" key="2">
    <source>
        <dbReference type="SAM" id="Phobius"/>
    </source>
</evidence>
<evidence type="ECO:0000256" key="1">
    <source>
        <dbReference type="ARBA" id="ARBA00023180"/>
    </source>
</evidence>
<accession>A0AAD7UGM9</accession>
<evidence type="ECO:0008006" key="7">
    <source>
        <dbReference type="Google" id="ProtNLM"/>
    </source>
</evidence>
<dbReference type="Pfam" id="PF14008">
    <property type="entry name" value="Metallophos_C"/>
    <property type="match status" value="1"/>
</dbReference>
<dbReference type="GO" id="GO:0016787">
    <property type="term" value="F:hydrolase activity"/>
    <property type="evidence" value="ECO:0007669"/>
    <property type="project" value="InterPro"/>
</dbReference>
<protein>
    <recommendedName>
        <fullName evidence="7">Purple acid phosphatase</fullName>
    </recommendedName>
</protein>
<sequence length="643" mass="69741">MEKGISHSLQRIPPPWELRVAPQPNVSLSVTPSILGASGDRVTVRVRREGSSDRRITDFLAAYTPAGTNISAKAPARVVNMSQIEGYVESGDGIVELELTNMRSTYDFVLFSAAWWCENGTECDDWWYFGGSRSARYQVARSGEVGFANYDEARAARVVPDGDDEGWRLVWTSREPGGSCLVNGVTVVEAKSQSLGPSDLCGSPATDVGFNCDPPTTNSVPVRCGDSYECGGLLRGEVSCSNQTVLVVFGDLGRGTYDDSETWKEYGSPAAATAKALATLEEHVDLVYHIGDISYAVGYLSVWDDYLDMMAPAFRKFKYATTLGNHEVDFPRFPLGREPSYYTGYDSGGECGATSQALFPMPSPWWSRTVGLARVVTMATEYNFTRGSPQWEWLRDDLASVDRSVTPWIIFGGHRAGYVDSSFSSSADNGVGDVENMDLWIEHVEPLLLEAKVDLAVWGHNHAAQRLCACARGECVNRSAGNNNVFFAPKAPVHAVVGTGGAAFTENSYGAPFAERVFYKWGYARLQANTTHLEWRFVDNGRNGPGSFPGQILDSMTIVRDIEETEKDASAAAAAADNSGGGDLAVLLIAAVVIVVLLAVRYRTPSAKTSRTSTAIKDCDAGLELPVSRLPPATQTTEYTTLV</sequence>
<dbReference type="AlphaFoldDB" id="A0AAD7UGM9"/>
<dbReference type="InterPro" id="IPR004843">
    <property type="entry name" value="Calcineurin-like_PHP"/>
</dbReference>
<dbReference type="SUPFAM" id="SSF56300">
    <property type="entry name" value="Metallo-dependent phosphatases"/>
    <property type="match status" value="1"/>
</dbReference>
<evidence type="ECO:0000313" key="6">
    <source>
        <dbReference type="Proteomes" id="UP001230188"/>
    </source>
</evidence>
<evidence type="ECO:0000313" key="5">
    <source>
        <dbReference type="EMBL" id="KAJ8605507.1"/>
    </source>
</evidence>
<feature type="domain" description="Purple acid phosphatase C-terminal" evidence="4">
    <location>
        <begin position="491"/>
        <end position="542"/>
    </location>
</feature>
<dbReference type="PANTHER" id="PTHR45778">
    <property type="entry name" value="PURPLE ACID PHOSPHATASE-RELATED"/>
    <property type="match status" value="1"/>
</dbReference>
<dbReference type="InterPro" id="IPR041792">
    <property type="entry name" value="MPP_PAP"/>
</dbReference>
<dbReference type="Proteomes" id="UP001230188">
    <property type="component" value="Unassembled WGS sequence"/>
</dbReference>
<comment type="caution">
    <text evidence="5">The sequence shown here is derived from an EMBL/GenBank/DDBJ whole genome shotgun (WGS) entry which is preliminary data.</text>
</comment>
<evidence type="ECO:0000259" key="4">
    <source>
        <dbReference type="Pfam" id="PF14008"/>
    </source>
</evidence>
<keyword evidence="6" id="KW-1185">Reference proteome</keyword>
<gene>
    <name evidence="5" type="ORF">CTAYLR_000037</name>
</gene>
<keyword evidence="2" id="KW-1133">Transmembrane helix</keyword>
<organism evidence="5 6">
    <name type="scientific">Chrysophaeum taylorii</name>
    <dbReference type="NCBI Taxonomy" id="2483200"/>
    <lineage>
        <taxon>Eukaryota</taxon>
        <taxon>Sar</taxon>
        <taxon>Stramenopiles</taxon>
        <taxon>Ochrophyta</taxon>
        <taxon>Pelagophyceae</taxon>
        <taxon>Pelagomonadales</taxon>
        <taxon>Pelagomonadaceae</taxon>
        <taxon>Chrysophaeum</taxon>
    </lineage>
</organism>
<dbReference type="InterPro" id="IPR025733">
    <property type="entry name" value="PAPs_C"/>
</dbReference>
<name>A0AAD7UGM9_9STRA</name>
<keyword evidence="2" id="KW-0812">Transmembrane</keyword>
<dbReference type="PANTHER" id="PTHR45778:SF3">
    <property type="entry name" value="PURPLE ACID PHOSPHATASE"/>
    <property type="match status" value="1"/>
</dbReference>
<keyword evidence="2" id="KW-0472">Membrane</keyword>
<feature type="transmembrane region" description="Helical" evidence="2">
    <location>
        <begin position="584"/>
        <end position="602"/>
    </location>
</feature>